<organism evidence="3 4">
    <name type="scientific">Madurella fahalii</name>
    <dbReference type="NCBI Taxonomy" id="1157608"/>
    <lineage>
        <taxon>Eukaryota</taxon>
        <taxon>Fungi</taxon>
        <taxon>Dikarya</taxon>
        <taxon>Ascomycota</taxon>
        <taxon>Pezizomycotina</taxon>
        <taxon>Sordariomycetes</taxon>
        <taxon>Sordariomycetidae</taxon>
        <taxon>Sordariales</taxon>
        <taxon>Sordariales incertae sedis</taxon>
        <taxon>Madurella</taxon>
    </lineage>
</organism>
<comment type="similarity">
    <text evidence="1">Belongs to the HAD-like hydrolase superfamily. S-2-haloalkanoic acid dehalogenase family.</text>
</comment>
<dbReference type="InterPro" id="IPR051540">
    <property type="entry name" value="S-2-haloacid_dehalogenase"/>
</dbReference>
<dbReference type="RefSeq" id="XP_070915638.1">
    <property type="nucleotide sequence ID" value="XM_071059537.1"/>
</dbReference>
<dbReference type="InterPro" id="IPR023214">
    <property type="entry name" value="HAD_sf"/>
</dbReference>
<dbReference type="InterPro" id="IPR036412">
    <property type="entry name" value="HAD-like_sf"/>
</dbReference>
<evidence type="ECO:0000313" key="3">
    <source>
        <dbReference type="EMBL" id="GAB1313907.1"/>
    </source>
</evidence>
<name>A0ABQ0G853_9PEZI</name>
<comment type="caution">
    <text evidence="3">The sequence shown here is derived from an EMBL/GenBank/DDBJ whole genome shotgun (WGS) entry which is preliminary data.</text>
</comment>
<protein>
    <submittedName>
        <fullName evidence="3">(S)-2-haloacid dehalogenase 4A</fullName>
    </submittedName>
</protein>
<proteinExistence type="inferred from homology"/>
<accession>A0ABQ0G853</accession>
<keyword evidence="2" id="KW-0378">Hydrolase</keyword>
<gene>
    <name evidence="3" type="ORF">MFIFM68171_04117</name>
</gene>
<dbReference type="SFLD" id="SFLDS00003">
    <property type="entry name" value="Haloacid_Dehalogenase"/>
    <property type="match status" value="1"/>
</dbReference>
<dbReference type="NCBIfam" id="TIGR01428">
    <property type="entry name" value="HAD_type_II"/>
    <property type="match status" value="1"/>
</dbReference>
<dbReference type="EMBL" id="BAAFSV010000002">
    <property type="protein sequence ID" value="GAB1313907.1"/>
    <property type="molecule type" value="Genomic_DNA"/>
</dbReference>
<dbReference type="GeneID" id="98174860"/>
<reference evidence="3 4" key="1">
    <citation type="submission" date="2024-09" db="EMBL/GenBank/DDBJ databases">
        <title>Itraconazole resistance in Madurella fahalii resulting from another homologue of gene encoding cytochrome P450 14-alpha sterol demethylase (CYP51).</title>
        <authorList>
            <person name="Yoshioka I."/>
            <person name="Fahal A.H."/>
            <person name="Kaneko S."/>
            <person name="Yaguchi T."/>
        </authorList>
    </citation>
    <scope>NUCLEOTIDE SEQUENCE [LARGE SCALE GENOMIC DNA]</scope>
    <source>
        <strain evidence="3 4">IFM 68171</strain>
    </source>
</reference>
<dbReference type="Pfam" id="PF00702">
    <property type="entry name" value="Hydrolase"/>
    <property type="match status" value="1"/>
</dbReference>
<dbReference type="SUPFAM" id="SSF56784">
    <property type="entry name" value="HAD-like"/>
    <property type="match status" value="1"/>
</dbReference>
<dbReference type="PANTHER" id="PTHR43316:SF3">
    <property type="entry name" value="HALOACID DEHALOGENASE, TYPE II (AFU_ORTHOLOGUE AFUA_2G07750)-RELATED"/>
    <property type="match status" value="1"/>
</dbReference>
<keyword evidence="4" id="KW-1185">Reference proteome</keyword>
<sequence length="274" mass="29985">MTTPNPLANIKALTFDMFGTVVDWRSSITSALATSAARKLSSPSFPLLPRETRSRLQSLTGEDWARFAQEWRDAYHEFTQTFVPGTTAWRDIDAHHRDSLVSLLSRWQLGGVYSAEEVSGLSRAWHFLAPWPDAARGIGALSGALSGPPSGGGRRYVVAALSNGNRALLADLDRHGRLGFDMLISAEEFRAYKPRREVYLGACGVLGVEPAEVAMVAAHLGDLAGARAAGMRTVYVQRPGEEDEERHVQAREWVDLWVAEGEGGIEEVARRLGV</sequence>
<dbReference type="Gene3D" id="3.40.50.1000">
    <property type="entry name" value="HAD superfamily/HAD-like"/>
    <property type="match status" value="1"/>
</dbReference>
<dbReference type="InterPro" id="IPR006439">
    <property type="entry name" value="HAD-SF_hydro_IA"/>
</dbReference>
<dbReference type="SFLD" id="SFLDG01129">
    <property type="entry name" value="C1.5:_HAD__Beta-PGM__Phosphata"/>
    <property type="match status" value="1"/>
</dbReference>
<evidence type="ECO:0000313" key="4">
    <source>
        <dbReference type="Proteomes" id="UP001628179"/>
    </source>
</evidence>
<dbReference type="NCBIfam" id="TIGR01493">
    <property type="entry name" value="HAD-SF-IA-v2"/>
    <property type="match status" value="1"/>
</dbReference>
<dbReference type="Gene3D" id="1.10.150.240">
    <property type="entry name" value="Putative phosphatase, domain 2"/>
    <property type="match status" value="1"/>
</dbReference>
<evidence type="ECO:0000256" key="1">
    <source>
        <dbReference type="ARBA" id="ARBA00008106"/>
    </source>
</evidence>
<dbReference type="PANTHER" id="PTHR43316">
    <property type="entry name" value="HYDROLASE, HALOACID DELAHOGENASE-RELATED"/>
    <property type="match status" value="1"/>
</dbReference>
<dbReference type="Proteomes" id="UP001628179">
    <property type="component" value="Unassembled WGS sequence"/>
</dbReference>
<evidence type="ECO:0000256" key="2">
    <source>
        <dbReference type="ARBA" id="ARBA00022801"/>
    </source>
</evidence>
<dbReference type="InterPro" id="IPR006328">
    <property type="entry name" value="2-HAD"/>
</dbReference>
<dbReference type="InterPro" id="IPR023198">
    <property type="entry name" value="PGP-like_dom2"/>
</dbReference>